<reference evidence="3" key="2">
    <citation type="submission" date="2023-06" db="EMBL/GenBank/DDBJ databases">
        <authorList>
            <consortium name="Lawrence Berkeley National Laboratory"/>
            <person name="Haridas S."/>
            <person name="Hensen N."/>
            <person name="Bonometti L."/>
            <person name="Westerberg I."/>
            <person name="Brannstrom I.O."/>
            <person name="Guillou S."/>
            <person name="Cros-Aarteil S."/>
            <person name="Calhoun S."/>
            <person name="Kuo A."/>
            <person name="Mondo S."/>
            <person name="Pangilinan J."/>
            <person name="Riley R."/>
            <person name="Labutti K."/>
            <person name="Andreopoulos B."/>
            <person name="Lipzen A."/>
            <person name="Chen C."/>
            <person name="Yanf M."/>
            <person name="Daum C."/>
            <person name="Ng V."/>
            <person name="Clum A."/>
            <person name="Steindorff A."/>
            <person name="Ohm R."/>
            <person name="Martin F."/>
            <person name="Silar P."/>
            <person name="Natvig D."/>
            <person name="Lalanne C."/>
            <person name="Gautier V."/>
            <person name="Ament-Velasquez S.L."/>
            <person name="Kruys A."/>
            <person name="Hutchinson M.I."/>
            <person name="Powell A.J."/>
            <person name="Barry K."/>
            <person name="Miller A.N."/>
            <person name="Grigoriev I.V."/>
            <person name="Debuchy R."/>
            <person name="Gladieux P."/>
            <person name="Thoren M.H."/>
            <person name="Johannesson H."/>
        </authorList>
    </citation>
    <scope>NUCLEOTIDE SEQUENCE</scope>
    <source>
        <strain evidence="3">CBS 314.62</strain>
    </source>
</reference>
<comment type="cofactor">
    <cofactor evidence="1">
        <name>Cu cation</name>
        <dbReference type="ChEBI" id="CHEBI:23378"/>
    </cofactor>
    <text evidence="1">Contains 1 topaquinone per subunit.</text>
</comment>
<reference evidence="3" key="1">
    <citation type="journal article" date="2023" name="Mol. Phylogenet. Evol.">
        <title>Genome-scale phylogeny and comparative genomics of the fungal order Sordariales.</title>
        <authorList>
            <person name="Hensen N."/>
            <person name="Bonometti L."/>
            <person name="Westerberg I."/>
            <person name="Brannstrom I.O."/>
            <person name="Guillou S."/>
            <person name="Cros-Aarteil S."/>
            <person name="Calhoun S."/>
            <person name="Haridas S."/>
            <person name="Kuo A."/>
            <person name="Mondo S."/>
            <person name="Pangilinan J."/>
            <person name="Riley R."/>
            <person name="LaButti K."/>
            <person name="Andreopoulos B."/>
            <person name="Lipzen A."/>
            <person name="Chen C."/>
            <person name="Yan M."/>
            <person name="Daum C."/>
            <person name="Ng V."/>
            <person name="Clum A."/>
            <person name="Steindorff A."/>
            <person name="Ohm R.A."/>
            <person name="Martin F."/>
            <person name="Silar P."/>
            <person name="Natvig D.O."/>
            <person name="Lalanne C."/>
            <person name="Gautier V."/>
            <person name="Ament-Velasquez S.L."/>
            <person name="Kruys A."/>
            <person name="Hutchinson M.I."/>
            <person name="Powell A.J."/>
            <person name="Barry K."/>
            <person name="Miller A.N."/>
            <person name="Grigoriev I.V."/>
            <person name="Debuchy R."/>
            <person name="Gladieux P."/>
            <person name="Hiltunen Thoren M."/>
            <person name="Johannesson H."/>
        </authorList>
    </citation>
    <scope>NUCLEOTIDE SEQUENCE</scope>
    <source>
        <strain evidence="3">CBS 314.62</strain>
    </source>
</reference>
<dbReference type="PANTHER" id="PTHR10638:SF20">
    <property type="entry name" value="AMINE OXIDASE"/>
    <property type="match status" value="1"/>
</dbReference>
<dbReference type="GO" id="GO:0005507">
    <property type="term" value="F:copper ion binding"/>
    <property type="evidence" value="ECO:0007669"/>
    <property type="project" value="InterPro"/>
</dbReference>
<dbReference type="InterPro" id="IPR000269">
    <property type="entry name" value="Cu_amine_oxidase"/>
</dbReference>
<dbReference type="InterPro" id="IPR015798">
    <property type="entry name" value="Cu_amine_oxidase_C"/>
</dbReference>
<dbReference type="AlphaFoldDB" id="A0AAE0XAZ2"/>
<sequence>MYSVVSANHTDAWGERRGYRLIPGRSNIHLSSNLAVTRQRDAEVFAKSWQNVNLPEAPQHDYARFFDGEGVDDADLVVWFNLGMHHFTRAEDIPVTLYTEAVSSIVFAAQNFNDRAQEGDLRNRRWIVASDAKTGKLSYDDYGVALPTCKVELEEPTLKISEWTTV</sequence>
<comment type="caution">
    <text evidence="3">The sequence shown here is derived from an EMBL/GenBank/DDBJ whole genome shotgun (WGS) entry which is preliminary data.</text>
</comment>
<dbReference type="GO" id="GO:0008131">
    <property type="term" value="F:primary methylamine oxidase activity"/>
    <property type="evidence" value="ECO:0007669"/>
    <property type="project" value="InterPro"/>
</dbReference>
<dbReference type="InterPro" id="IPR036460">
    <property type="entry name" value="Cu_amine_oxidase_C_sf"/>
</dbReference>
<evidence type="ECO:0000313" key="3">
    <source>
        <dbReference type="EMBL" id="KAK3689108.1"/>
    </source>
</evidence>
<protein>
    <recommendedName>
        <fullName evidence="1">Amine oxidase</fullName>
        <ecNumber evidence="1">1.4.3.-</ecNumber>
    </recommendedName>
</protein>
<keyword evidence="1" id="KW-0560">Oxidoreductase</keyword>
<dbReference type="PANTHER" id="PTHR10638">
    <property type="entry name" value="COPPER AMINE OXIDASE"/>
    <property type="match status" value="1"/>
</dbReference>
<feature type="domain" description="Copper amine oxidase catalytic" evidence="2">
    <location>
        <begin position="1"/>
        <end position="116"/>
    </location>
</feature>
<keyword evidence="1" id="KW-0479">Metal-binding</keyword>
<comment type="similarity">
    <text evidence="1">Belongs to the copper/topaquinone oxidase family.</text>
</comment>
<keyword evidence="1" id="KW-0186">Copper</keyword>
<evidence type="ECO:0000259" key="2">
    <source>
        <dbReference type="Pfam" id="PF01179"/>
    </source>
</evidence>
<dbReference type="EC" id="1.4.3.-" evidence="1"/>
<proteinExistence type="inferred from homology"/>
<dbReference type="SUPFAM" id="SSF49998">
    <property type="entry name" value="Amine oxidase catalytic domain"/>
    <property type="match status" value="1"/>
</dbReference>
<dbReference type="GO" id="GO:0009308">
    <property type="term" value="P:amine metabolic process"/>
    <property type="evidence" value="ECO:0007669"/>
    <property type="project" value="UniProtKB-UniRule"/>
</dbReference>
<keyword evidence="4" id="KW-1185">Reference proteome</keyword>
<dbReference type="Pfam" id="PF01179">
    <property type="entry name" value="Cu_amine_oxid"/>
    <property type="match status" value="1"/>
</dbReference>
<dbReference type="Gene3D" id="2.70.98.20">
    <property type="entry name" value="Copper amine oxidase, catalytic domain"/>
    <property type="match status" value="1"/>
</dbReference>
<gene>
    <name evidence="3" type="ORF">B0T22DRAFT_480331</name>
</gene>
<name>A0AAE0XAZ2_9PEZI</name>
<organism evidence="3 4">
    <name type="scientific">Podospora appendiculata</name>
    <dbReference type="NCBI Taxonomy" id="314037"/>
    <lineage>
        <taxon>Eukaryota</taxon>
        <taxon>Fungi</taxon>
        <taxon>Dikarya</taxon>
        <taxon>Ascomycota</taxon>
        <taxon>Pezizomycotina</taxon>
        <taxon>Sordariomycetes</taxon>
        <taxon>Sordariomycetidae</taxon>
        <taxon>Sordariales</taxon>
        <taxon>Podosporaceae</taxon>
        <taxon>Podospora</taxon>
    </lineage>
</organism>
<dbReference type="GO" id="GO:0005886">
    <property type="term" value="C:plasma membrane"/>
    <property type="evidence" value="ECO:0007669"/>
    <property type="project" value="TreeGrafter"/>
</dbReference>
<accession>A0AAE0XAZ2</accession>
<keyword evidence="1" id="KW-0801">TPQ</keyword>
<evidence type="ECO:0000313" key="4">
    <source>
        <dbReference type="Proteomes" id="UP001270362"/>
    </source>
</evidence>
<evidence type="ECO:0000256" key="1">
    <source>
        <dbReference type="RuleBase" id="RU000672"/>
    </source>
</evidence>
<dbReference type="EMBL" id="JAULSO010000002">
    <property type="protein sequence ID" value="KAK3689108.1"/>
    <property type="molecule type" value="Genomic_DNA"/>
</dbReference>
<dbReference type="GO" id="GO:0048038">
    <property type="term" value="F:quinone binding"/>
    <property type="evidence" value="ECO:0007669"/>
    <property type="project" value="InterPro"/>
</dbReference>
<comment type="PTM">
    <text evidence="1">Topaquinone (TPQ) is generated by copper-dependent autoxidation of a specific tyrosyl residue.</text>
</comment>
<dbReference type="Proteomes" id="UP001270362">
    <property type="component" value="Unassembled WGS sequence"/>
</dbReference>